<keyword evidence="2" id="KW-1185">Reference proteome</keyword>
<name>R7Q0E4_CHOCR</name>
<dbReference type="RefSeq" id="XP_005711787.1">
    <property type="nucleotide sequence ID" value="XM_005711730.1"/>
</dbReference>
<dbReference type="AlphaFoldDB" id="R7Q0E4"/>
<evidence type="ECO:0000313" key="1">
    <source>
        <dbReference type="EMBL" id="CDF32122.1"/>
    </source>
</evidence>
<gene>
    <name evidence="1" type="ORF">CHC_T00001360001</name>
</gene>
<sequence>MIQSAVPMNPAVMRLLSSPRRDTASMKPDMSIATRAGRAARGTLTTRVPRGEDTARPCTDDLVDTTEGVAVEKARWCGMVRRGG</sequence>
<accession>R7Q0E4</accession>
<dbReference type="EMBL" id="HG001459">
    <property type="protein sequence ID" value="CDF32122.1"/>
    <property type="molecule type" value="Genomic_DNA"/>
</dbReference>
<reference evidence="2" key="1">
    <citation type="journal article" date="2013" name="Proc. Natl. Acad. Sci. U.S.A.">
        <title>Genome structure and metabolic features in the red seaweed Chondrus crispus shed light on evolution of the Archaeplastida.</title>
        <authorList>
            <person name="Collen J."/>
            <person name="Porcel B."/>
            <person name="Carre W."/>
            <person name="Ball S.G."/>
            <person name="Chaparro C."/>
            <person name="Tonon T."/>
            <person name="Barbeyron T."/>
            <person name="Michel G."/>
            <person name="Noel B."/>
            <person name="Valentin K."/>
            <person name="Elias M."/>
            <person name="Artiguenave F."/>
            <person name="Arun A."/>
            <person name="Aury J.M."/>
            <person name="Barbosa-Neto J.F."/>
            <person name="Bothwell J.H."/>
            <person name="Bouget F.Y."/>
            <person name="Brillet L."/>
            <person name="Cabello-Hurtado F."/>
            <person name="Capella-Gutierrez S."/>
            <person name="Charrier B."/>
            <person name="Cladiere L."/>
            <person name="Cock J.M."/>
            <person name="Coelho S.M."/>
            <person name="Colleoni C."/>
            <person name="Czjzek M."/>
            <person name="Da Silva C."/>
            <person name="Delage L."/>
            <person name="Denoeud F."/>
            <person name="Deschamps P."/>
            <person name="Dittami S.M."/>
            <person name="Gabaldon T."/>
            <person name="Gachon C.M."/>
            <person name="Groisillier A."/>
            <person name="Herve C."/>
            <person name="Jabbari K."/>
            <person name="Katinka M."/>
            <person name="Kloareg B."/>
            <person name="Kowalczyk N."/>
            <person name="Labadie K."/>
            <person name="Leblanc C."/>
            <person name="Lopez P.J."/>
            <person name="McLachlan D.H."/>
            <person name="Meslet-Cladiere L."/>
            <person name="Moustafa A."/>
            <person name="Nehr Z."/>
            <person name="Nyvall Collen P."/>
            <person name="Panaud O."/>
            <person name="Partensky F."/>
            <person name="Poulain J."/>
            <person name="Rensing S.A."/>
            <person name="Rousvoal S."/>
            <person name="Samson G."/>
            <person name="Symeonidi A."/>
            <person name="Weissenbach J."/>
            <person name="Zambounis A."/>
            <person name="Wincker P."/>
            <person name="Boyen C."/>
        </authorList>
    </citation>
    <scope>NUCLEOTIDE SEQUENCE [LARGE SCALE GENOMIC DNA]</scope>
    <source>
        <strain evidence="2">cv. Stackhouse</strain>
    </source>
</reference>
<protein>
    <submittedName>
        <fullName evidence="1">Uncharacterized protein</fullName>
    </submittedName>
</protein>
<organism evidence="1 2">
    <name type="scientific">Chondrus crispus</name>
    <name type="common">Carrageen Irish moss</name>
    <name type="synonym">Polymorpha crispa</name>
    <dbReference type="NCBI Taxonomy" id="2769"/>
    <lineage>
        <taxon>Eukaryota</taxon>
        <taxon>Rhodophyta</taxon>
        <taxon>Florideophyceae</taxon>
        <taxon>Rhodymeniophycidae</taxon>
        <taxon>Gigartinales</taxon>
        <taxon>Gigartinaceae</taxon>
        <taxon>Chondrus</taxon>
    </lineage>
</organism>
<dbReference type="GeneID" id="17319579"/>
<evidence type="ECO:0000313" key="2">
    <source>
        <dbReference type="Proteomes" id="UP000012073"/>
    </source>
</evidence>
<dbReference type="KEGG" id="ccp:CHC_T00001360001"/>
<proteinExistence type="predicted"/>
<dbReference type="Proteomes" id="UP000012073">
    <property type="component" value="Unassembled WGS sequence"/>
</dbReference>
<dbReference type="Gramene" id="CDF32122">
    <property type="protein sequence ID" value="CDF32122"/>
    <property type="gene ID" value="CHC_T00001360001"/>
</dbReference>